<dbReference type="SUPFAM" id="SSF81452">
    <property type="entry name" value="Cytochrome c oxidase subunit III-like"/>
    <property type="match status" value="1"/>
</dbReference>
<evidence type="ECO:0000256" key="2">
    <source>
        <dbReference type="ARBA" id="ARBA00010581"/>
    </source>
</evidence>
<evidence type="ECO:0000256" key="5">
    <source>
        <dbReference type="ARBA" id="ARBA00022989"/>
    </source>
</evidence>
<feature type="transmembrane region" description="Helical" evidence="9">
    <location>
        <begin position="101"/>
        <end position="118"/>
    </location>
</feature>
<name>A0ABS3IXT7_9HYPH</name>
<comment type="subcellular location">
    <subcellularLocation>
        <location evidence="1 8">Cell membrane</location>
        <topology evidence="1 8">Multi-pass membrane protein</topology>
    </subcellularLocation>
</comment>
<evidence type="ECO:0000256" key="4">
    <source>
        <dbReference type="ARBA" id="ARBA00022692"/>
    </source>
</evidence>
<sequence>MSSIDKKHPGLNLGRSDPGAHQDAEEIVFGFWVFLMSDLVLFALLFATFATMIGRTADGPGPQEFFDLKSVAIESALLLISSFTFGYASLAMKYRPEPMKVVRWLGVTLLLGIGFLGFEVHDFVTMAGKGGTPQTSGFLSAFFALVPTHGLHVFAGCIWIVVMIVQTLAYGLARDVKLRILRLGLFWHFLDIVWIAIISVVYLRALA</sequence>
<dbReference type="Gene3D" id="1.20.120.80">
    <property type="entry name" value="Cytochrome c oxidase, subunit III, four-helix bundle"/>
    <property type="match status" value="1"/>
</dbReference>
<dbReference type="InterPro" id="IPR024791">
    <property type="entry name" value="Cyt_c/ubiquinol_Oxase_su3"/>
</dbReference>
<evidence type="ECO:0000256" key="7">
    <source>
        <dbReference type="ARBA" id="ARBA00023136"/>
    </source>
</evidence>
<reference evidence="11 12" key="1">
    <citation type="submission" date="2021-03" db="EMBL/GenBank/DDBJ databases">
        <title>Whole genome sequence of Jiella sp. MQZ13P-4.</title>
        <authorList>
            <person name="Tuo L."/>
        </authorList>
    </citation>
    <scope>NUCLEOTIDE SEQUENCE [LARGE SCALE GENOMIC DNA]</scope>
    <source>
        <strain evidence="11 12">MQZ13P-4</strain>
    </source>
</reference>
<feature type="transmembrane region" description="Helical" evidence="9">
    <location>
        <begin position="185"/>
        <end position="205"/>
    </location>
</feature>
<dbReference type="PROSITE" id="PS50253">
    <property type="entry name" value="COX3"/>
    <property type="match status" value="1"/>
</dbReference>
<dbReference type="InterPro" id="IPR000298">
    <property type="entry name" value="Cyt_c_oxidase-like_su3"/>
</dbReference>
<keyword evidence="6" id="KW-0560">Oxidoreductase</keyword>
<comment type="similarity">
    <text evidence="2 8">Belongs to the cytochrome c oxidase subunit 3 family.</text>
</comment>
<feature type="transmembrane region" description="Helical" evidence="9">
    <location>
        <begin position="27"/>
        <end position="50"/>
    </location>
</feature>
<evidence type="ECO:0000313" key="12">
    <source>
        <dbReference type="Proteomes" id="UP000664288"/>
    </source>
</evidence>
<dbReference type="PANTHER" id="PTHR11403">
    <property type="entry name" value="CYTOCHROME C OXIDASE SUBUNIT III"/>
    <property type="match status" value="1"/>
</dbReference>
<evidence type="ECO:0000256" key="3">
    <source>
        <dbReference type="ARBA" id="ARBA00022475"/>
    </source>
</evidence>
<proteinExistence type="inferred from homology"/>
<dbReference type="RefSeq" id="WP_207348876.1">
    <property type="nucleotide sequence ID" value="NZ_JAFMPY010000001.1"/>
</dbReference>
<gene>
    <name evidence="11" type="ORF">J1C47_01145</name>
</gene>
<keyword evidence="4 8" id="KW-0812">Transmembrane</keyword>
<accession>A0ABS3IXT7</accession>
<evidence type="ECO:0000256" key="9">
    <source>
        <dbReference type="SAM" id="Phobius"/>
    </source>
</evidence>
<dbReference type="Pfam" id="PF00510">
    <property type="entry name" value="COX3"/>
    <property type="match status" value="1"/>
</dbReference>
<dbReference type="EMBL" id="JAFMPY010000001">
    <property type="protein sequence ID" value="MBO0902233.1"/>
    <property type="molecule type" value="Genomic_DNA"/>
</dbReference>
<keyword evidence="3" id="KW-1003">Cell membrane</keyword>
<evidence type="ECO:0000256" key="1">
    <source>
        <dbReference type="ARBA" id="ARBA00004651"/>
    </source>
</evidence>
<keyword evidence="12" id="KW-1185">Reference proteome</keyword>
<dbReference type="InterPro" id="IPR035973">
    <property type="entry name" value="Cyt_c_oxidase_su3-like_sf"/>
</dbReference>
<feature type="transmembrane region" description="Helical" evidence="9">
    <location>
        <begin position="151"/>
        <end position="173"/>
    </location>
</feature>
<evidence type="ECO:0000256" key="8">
    <source>
        <dbReference type="RuleBase" id="RU003376"/>
    </source>
</evidence>
<evidence type="ECO:0000259" key="10">
    <source>
        <dbReference type="PROSITE" id="PS50253"/>
    </source>
</evidence>
<evidence type="ECO:0000313" key="11">
    <source>
        <dbReference type="EMBL" id="MBO0902233.1"/>
    </source>
</evidence>
<keyword evidence="5 9" id="KW-1133">Transmembrane helix</keyword>
<feature type="transmembrane region" description="Helical" evidence="9">
    <location>
        <begin position="70"/>
        <end position="89"/>
    </location>
</feature>
<protein>
    <submittedName>
        <fullName evidence="11">Cytochrome (Ubi)quinol oxidase subunit III</fullName>
    </submittedName>
</protein>
<comment type="caution">
    <text evidence="11">The sequence shown here is derived from an EMBL/GenBank/DDBJ whole genome shotgun (WGS) entry which is preliminary data.</text>
</comment>
<keyword evidence="7 9" id="KW-0472">Membrane</keyword>
<evidence type="ECO:0000256" key="6">
    <source>
        <dbReference type="ARBA" id="ARBA00023002"/>
    </source>
</evidence>
<dbReference type="PANTHER" id="PTHR11403:SF2">
    <property type="entry name" value="CYTOCHROME BO(3) UBIQUINOL OXIDASE SUBUNIT 3"/>
    <property type="match status" value="1"/>
</dbReference>
<dbReference type="InterPro" id="IPR013833">
    <property type="entry name" value="Cyt_c_oxidase_su3_a-hlx"/>
</dbReference>
<feature type="domain" description="Heme-copper oxidase subunit III family profile" evidence="10">
    <location>
        <begin position="27"/>
        <end position="206"/>
    </location>
</feature>
<dbReference type="InterPro" id="IPR033946">
    <property type="entry name" value="Ubiquinol_oxase_su3_dom"/>
</dbReference>
<dbReference type="CDD" id="cd02863">
    <property type="entry name" value="Ubiquinol_oxidase_III"/>
    <property type="match status" value="1"/>
</dbReference>
<organism evidence="11 12">
    <name type="scientific">Jiella sonneratiae</name>
    <dbReference type="NCBI Taxonomy" id="2816856"/>
    <lineage>
        <taxon>Bacteria</taxon>
        <taxon>Pseudomonadati</taxon>
        <taxon>Pseudomonadota</taxon>
        <taxon>Alphaproteobacteria</taxon>
        <taxon>Hyphomicrobiales</taxon>
        <taxon>Aurantimonadaceae</taxon>
        <taxon>Jiella</taxon>
    </lineage>
</organism>
<dbReference type="Proteomes" id="UP000664288">
    <property type="component" value="Unassembled WGS sequence"/>
</dbReference>